<evidence type="ECO:0000256" key="1">
    <source>
        <dbReference type="ARBA" id="ARBA00022679"/>
    </source>
</evidence>
<dbReference type="Gene3D" id="3.40.50.300">
    <property type="entry name" value="P-loop containing nucleotide triphosphate hydrolases"/>
    <property type="match status" value="1"/>
</dbReference>
<dbReference type="SUPFAM" id="SSF48452">
    <property type="entry name" value="TPR-like"/>
    <property type="match status" value="1"/>
</dbReference>
<keyword evidence="3" id="KW-1185">Reference proteome</keyword>
<organism evidence="2 3">
    <name type="scientific">Microbulbifer pacificus</name>
    <dbReference type="NCBI Taxonomy" id="407164"/>
    <lineage>
        <taxon>Bacteria</taxon>
        <taxon>Pseudomonadati</taxon>
        <taxon>Pseudomonadota</taxon>
        <taxon>Gammaproteobacteria</taxon>
        <taxon>Cellvibrionales</taxon>
        <taxon>Microbulbiferaceae</taxon>
        <taxon>Microbulbifer</taxon>
    </lineage>
</organism>
<protein>
    <submittedName>
        <fullName evidence="2">Sulfotransferase</fullName>
        <ecNumber evidence="2">2.8.2.-</ecNumber>
    </submittedName>
</protein>
<gene>
    <name evidence="2" type="ORF">R5R33_12275</name>
</gene>
<dbReference type="PANTHER" id="PTHR12788">
    <property type="entry name" value="PROTEIN-TYROSINE SULFOTRANSFERASE 2"/>
    <property type="match status" value="1"/>
</dbReference>
<reference evidence="2 3" key="1">
    <citation type="submission" date="2023-10" db="EMBL/GenBank/DDBJ databases">
        <title>Description of Microbulbifer bruguierae sp. nov., isolated from the sediments of mangrove plant Bruguiera sexangula and comparative genomic analyses of the genus Microbulbifer.</title>
        <authorList>
            <person name="Long M."/>
        </authorList>
    </citation>
    <scope>NUCLEOTIDE SEQUENCE [LARGE SCALE GENOMIC DNA]</scope>
    <source>
        <strain evidence="2 3">SPO729</strain>
    </source>
</reference>
<dbReference type="Gene3D" id="1.25.40.10">
    <property type="entry name" value="Tetratricopeptide repeat domain"/>
    <property type="match status" value="1"/>
</dbReference>
<dbReference type="InterPro" id="IPR027417">
    <property type="entry name" value="P-loop_NTPase"/>
</dbReference>
<accession>A0AAU0MWG5</accession>
<dbReference type="Proteomes" id="UP001302477">
    <property type="component" value="Chromosome"/>
</dbReference>
<dbReference type="EMBL" id="CP137555">
    <property type="protein sequence ID" value="WOX04515.1"/>
    <property type="molecule type" value="Genomic_DNA"/>
</dbReference>
<dbReference type="GO" id="GO:0008476">
    <property type="term" value="F:protein-tyrosine sulfotransferase activity"/>
    <property type="evidence" value="ECO:0007669"/>
    <property type="project" value="InterPro"/>
</dbReference>
<dbReference type="RefSeq" id="WP_318952993.1">
    <property type="nucleotide sequence ID" value="NZ_CP137555.1"/>
</dbReference>
<dbReference type="AlphaFoldDB" id="A0AAU0MWG5"/>
<dbReference type="SUPFAM" id="SSF52540">
    <property type="entry name" value="P-loop containing nucleoside triphosphate hydrolases"/>
    <property type="match status" value="1"/>
</dbReference>
<dbReference type="InterPro" id="IPR026634">
    <property type="entry name" value="TPST-like"/>
</dbReference>
<sequence>MEEKIKEIMSAASAGDRKAVESLFGGLLNQKSLGDKELFGAARAAKVIGEFSIAEQAICRFIDENPLESLRVVHGCALLGECGRAEIAAEYLENLLKKKSSDPSILHISGTLYQQLGRLDLSEMYLRSALEATGFRSAPTWLTLSAQVDFSSDESLFARLLSCEPKFSGLRDASGAPYFYALGKALCDRGQEDTAFDKFSVGAELLRRGRVFNAAAEKNYADRLIANFPCEEKLVACGRSYVGRSPIFIVGLPRSGTTLLEKIFSAHSLLSSGGEFGGVGLATAHLGKAIDIGAKKLSELNSCSGLDGAQEIYAQIAKKRFGESSGIVDKSINNVFYLGMIASIFPESPIIVLKRNAMDVAWSCYRTCFSQGMLWSNSMEHIASHFNIYDSLIRHWKAYLGNRLVEVEYEELVGNPKMEIPRVLSKCGLAAEGGLLDFYRNKSVEVTSSAVQVRNPIYTSSVSASKPVAHRMTGFMRSYKNIS</sequence>
<dbReference type="PANTHER" id="PTHR12788:SF10">
    <property type="entry name" value="PROTEIN-TYROSINE SULFOTRANSFERASE"/>
    <property type="match status" value="1"/>
</dbReference>
<evidence type="ECO:0000313" key="2">
    <source>
        <dbReference type="EMBL" id="WOX04515.1"/>
    </source>
</evidence>
<name>A0AAU0MWG5_9GAMM</name>
<dbReference type="Pfam" id="PF13469">
    <property type="entry name" value="Sulfotransfer_3"/>
    <property type="match status" value="1"/>
</dbReference>
<dbReference type="EC" id="2.8.2.-" evidence="2"/>
<dbReference type="InterPro" id="IPR011990">
    <property type="entry name" value="TPR-like_helical_dom_sf"/>
</dbReference>
<proteinExistence type="predicted"/>
<keyword evidence="1 2" id="KW-0808">Transferase</keyword>
<dbReference type="KEGG" id="mpaf:R5R33_12275"/>
<evidence type="ECO:0000313" key="3">
    <source>
        <dbReference type="Proteomes" id="UP001302477"/>
    </source>
</evidence>